<dbReference type="RefSeq" id="WP_198690917.1">
    <property type="nucleotide sequence ID" value="NZ_CAWPUD010000055.1"/>
</dbReference>
<sequence length="159" mass="18316">MSVTYKTIRERKISVDKIRQDNTNRIYKEATELIEAYKHSLALDNESWTDAQGVAKPYVMAGIMSEYAFEQKMPSNIKLTSDYHLKFIIATVIDDSPRGGDTVLVNVELFIDGNQMTARVEQGHQRHKDIYLFDDDKTEFCDAIKDSVLMTINNMTLRK</sequence>
<keyword evidence="2" id="KW-1185">Reference proteome</keyword>
<gene>
    <name evidence="1" type="ORF">H8A87_15910</name>
</gene>
<dbReference type="Proteomes" id="UP000696184">
    <property type="component" value="Unassembled WGS sequence"/>
</dbReference>
<evidence type="ECO:0000313" key="1">
    <source>
        <dbReference type="EMBL" id="MBI6550149.1"/>
    </source>
</evidence>
<comment type="caution">
    <text evidence="1">The sequence shown here is derived from an EMBL/GenBank/DDBJ whole genome shotgun (WGS) entry which is preliminary data.</text>
</comment>
<protein>
    <submittedName>
        <fullName evidence="1">Uncharacterized protein</fullName>
    </submittedName>
</protein>
<accession>A0ABS0U9G2</accession>
<dbReference type="EMBL" id="JACOII010000055">
    <property type="protein sequence ID" value="MBI6550149.1"/>
    <property type="molecule type" value="Genomic_DNA"/>
</dbReference>
<evidence type="ECO:0000313" key="2">
    <source>
        <dbReference type="Proteomes" id="UP000696184"/>
    </source>
</evidence>
<name>A0ABS0U9G2_9GAMM</name>
<reference evidence="1 2" key="1">
    <citation type="submission" date="2020-08" db="EMBL/GenBank/DDBJ databases">
        <title>Description of Xenorhabdus lircayensis sp. nov., the symbiotic bacterium associated with the entomopathogenic nematode Steirnernema unicornum.</title>
        <authorList>
            <person name="Castaneda-Alvarez C."/>
            <person name="Prodan S."/>
            <person name="Zamorano A."/>
            <person name="San-Blas E."/>
            <person name="Aballay E."/>
        </authorList>
    </citation>
    <scope>NUCLEOTIDE SEQUENCE [LARGE SCALE GENOMIC DNA]</scope>
    <source>
        <strain evidence="1 2">VLS</strain>
    </source>
</reference>
<organism evidence="1 2">
    <name type="scientific">Xenorhabdus lircayensis</name>
    <dbReference type="NCBI Taxonomy" id="2763499"/>
    <lineage>
        <taxon>Bacteria</taxon>
        <taxon>Pseudomonadati</taxon>
        <taxon>Pseudomonadota</taxon>
        <taxon>Gammaproteobacteria</taxon>
        <taxon>Enterobacterales</taxon>
        <taxon>Morganellaceae</taxon>
        <taxon>Xenorhabdus</taxon>
    </lineage>
</organism>
<proteinExistence type="predicted"/>